<dbReference type="GO" id="GO:0031593">
    <property type="term" value="F:polyubiquitin modification-dependent protein binding"/>
    <property type="evidence" value="ECO:0007669"/>
    <property type="project" value="TreeGrafter"/>
</dbReference>
<dbReference type="SMART" id="SM00213">
    <property type="entry name" value="UBQ"/>
    <property type="match status" value="1"/>
</dbReference>
<reference evidence="3" key="1">
    <citation type="submission" date="2021-01" db="UniProtKB">
        <authorList>
            <consortium name="EnsemblMetazoa"/>
        </authorList>
    </citation>
    <scope>IDENTIFICATION</scope>
</reference>
<feature type="compositionally biased region" description="Acidic residues" evidence="1">
    <location>
        <begin position="112"/>
        <end position="132"/>
    </location>
</feature>
<organism evidence="3 4">
    <name type="scientific">Clytia hemisphaerica</name>
    <dbReference type="NCBI Taxonomy" id="252671"/>
    <lineage>
        <taxon>Eukaryota</taxon>
        <taxon>Metazoa</taxon>
        <taxon>Cnidaria</taxon>
        <taxon>Hydrozoa</taxon>
        <taxon>Hydroidolina</taxon>
        <taxon>Leptothecata</taxon>
        <taxon>Obeliida</taxon>
        <taxon>Clytiidae</taxon>
        <taxon>Clytia</taxon>
    </lineage>
</organism>
<accession>A0A7M5WW72</accession>
<evidence type="ECO:0000256" key="1">
    <source>
        <dbReference type="SAM" id="MobiDB-lite"/>
    </source>
</evidence>
<feature type="region of interest" description="Disordered" evidence="1">
    <location>
        <begin position="419"/>
        <end position="450"/>
    </location>
</feature>
<dbReference type="PANTHER" id="PTHR15204">
    <property type="entry name" value="LARGE PROLINE-RICH PROTEIN BAG6"/>
    <property type="match status" value="1"/>
</dbReference>
<evidence type="ECO:0000313" key="3">
    <source>
        <dbReference type="EnsemblMetazoa" id="CLYHEMP014088.1"/>
    </source>
</evidence>
<name>A0A7M5WW72_9CNID</name>
<feature type="compositionally biased region" description="Acidic residues" evidence="1">
    <location>
        <begin position="47"/>
        <end position="58"/>
    </location>
</feature>
<feature type="compositionally biased region" description="Basic residues" evidence="1">
    <location>
        <begin position="139"/>
        <end position="151"/>
    </location>
</feature>
<dbReference type="CDD" id="cd17039">
    <property type="entry name" value="Ubl_ubiquitin_like"/>
    <property type="match status" value="1"/>
</dbReference>
<feature type="compositionally biased region" description="Polar residues" evidence="1">
    <location>
        <begin position="212"/>
        <end position="222"/>
    </location>
</feature>
<feature type="compositionally biased region" description="Polar residues" evidence="1">
    <location>
        <begin position="422"/>
        <end position="448"/>
    </location>
</feature>
<dbReference type="PROSITE" id="PS50053">
    <property type="entry name" value="UBIQUITIN_2"/>
    <property type="match status" value="1"/>
</dbReference>
<dbReference type="Gene3D" id="3.10.20.90">
    <property type="entry name" value="Phosphatidylinositol 3-kinase Catalytic Subunit, Chain A, domain 1"/>
    <property type="match status" value="1"/>
</dbReference>
<feature type="region of interest" description="Disordered" evidence="1">
    <location>
        <begin position="1"/>
        <end position="231"/>
    </location>
</feature>
<sequence>MKTKKQLNTQSGRLNNKRTTANTKPPQQSKYSFRERAIVIESSTENESSDGETVDSEIESNKKHSGENEKNPQISGDETESLSESDVESLPHKSTKTRQSPRKSPRKQPPVIDDDNPQTSGDETESPSESEVDSPPQKNTKKRQSLRKSPRKQPPVIDDEDSDIISSKSRRSTNRTLRSGMECIEDSPQSSPNSAADSASPKLFSPADPESPGSQNSSVSSFDESRLRNETSNHAESIHFDFTPIMNVDKLPTTNVEKQPPNTVPYGHGAPIEACKIKDHLSIYYNERGICDEFAKRENLQIPQMKILWNSYLEFMTIKIIGCDTGLDGLIRYSTCTEMHKLWHAHVLNTHNYRTFMALINNINPLIEYLDPSIEHANSTEETKKRQIQNTKEAYRKLFKKECPWLSSTQEDDEIPTIEVSVPNTPNTTNDRPSTIDKNSNKMSISSETSKKKRRYNTAIAYRKLFNKECKWIYDETEPNPPIPIKESRKRKQKSVADEYSKIYVKSLNGNKTHTIRIVSCMTVKQLKQLIKTLDGTSVERQHLILAGKELQDQCLLGHYCVRSGCTMHLVCSKTSRMLQKVNFRRSP</sequence>
<feature type="compositionally biased region" description="Basic and acidic residues" evidence="1">
    <location>
        <begin position="59"/>
        <end position="70"/>
    </location>
</feature>
<dbReference type="Pfam" id="PF00240">
    <property type="entry name" value="ubiquitin"/>
    <property type="match status" value="1"/>
</dbReference>
<dbReference type="GO" id="GO:0051787">
    <property type="term" value="F:misfolded protein binding"/>
    <property type="evidence" value="ECO:0007669"/>
    <property type="project" value="TreeGrafter"/>
</dbReference>
<dbReference type="GO" id="GO:0036503">
    <property type="term" value="P:ERAD pathway"/>
    <property type="evidence" value="ECO:0007669"/>
    <property type="project" value="TreeGrafter"/>
</dbReference>
<feature type="compositionally biased region" description="Acidic residues" evidence="1">
    <location>
        <begin position="77"/>
        <end position="87"/>
    </location>
</feature>
<protein>
    <recommendedName>
        <fullName evidence="2">Ubiquitin-like domain-containing protein</fullName>
    </recommendedName>
</protein>
<evidence type="ECO:0000313" key="4">
    <source>
        <dbReference type="Proteomes" id="UP000594262"/>
    </source>
</evidence>
<dbReference type="PANTHER" id="PTHR15204:SF7">
    <property type="entry name" value="UBIQUILIN-LIKE ISOFORM X1"/>
    <property type="match status" value="1"/>
</dbReference>
<keyword evidence="4" id="KW-1185">Reference proteome</keyword>
<dbReference type="InterPro" id="IPR000626">
    <property type="entry name" value="Ubiquitin-like_dom"/>
</dbReference>
<proteinExistence type="predicted"/>
<dbReference type="SUPFAM" id="SSF54236">
    <property type="entry name" value="Ubiquitin-like"/>
    <property type="match status" value="1"/>
</dbReference>
<feature type="compositionally biased region" description="Basic residues" evidence="1">
    <location>
        <begin position="93"/>
        <end position="106"/>
    </location>
</feature>
<dbReference type="InterPro" id="IPR029071">
    <property type="entry name" value="Ubiquitin-like_domsf"/>
</dbReference>
<feature type="domain" description="Ubiquitin-like" evidence="2">
    <location>
        <begin position="501"/>
        <end position="577"/>
    </location>
</feature>
<dbReference type="GO" id="GO:0071818">
    <property type="term" value="C:BAT3 complex"/>
    <property type="evidence" value="ECO:0007669"/>
    <property type="project" value="TreeGrafter"/>
</dbReference>
<dbReference type="Proteomes" id="UP000594262">
    <property type="component" value="Unplaced"/>
</dbReference>
<feature type="compositionally biased region" description="Low complexity" evidence="1">
    <location>
        <begin position="187"/>
        <end position="201"/>
    </location>
</feature>
<evidence type="ECO:0000259" key="2">
    <source>
        <dbReference type="PROSITE" id="PS50053"/>
    </source>
</evidence>
<dbReference type="EnsemblMetazoa" id="CLYHEMT014088.1">
    <property type="protein sequence ID" value="CLYHEMP014088.1"/>
    <property type="gene ID" value="CLYHEMG014088"/>
</dbReference>
<dbReference type="AlphaFoldDB" id="A0A7M5WW72"/>
<feature type="compositionally biased region" description="Polar residues" evidence="1">
    <location>
        <begin position="1"/>
        <end position="31"/>
    </location>
</feature>